<feature type="region of interest" description="Disordered" evidence="1">
    <location>
        <begin position="1"/>
        <end position="31"/>
    </location>
</feature>
<reference evidence="2" key="1">
    <citation type="submission" date="2022-08" db="EMBL/GenBank/DDBJ databases">
        <authorList>
            <person name="Gutierrez-Valencia J."/>
        </authorList>
    </citation>
    <scope>NUCLEOTIDE SEQUENCE</scope>
</reference>
<evidence type="ECO:0000313" key="3">
    <source>
        <dbReference type="Proteomes" id="UP001154282"/>
    </source>
</evidence>
<comment type="caution">
    <text evidence="2">The sequence shown here is derived from an EMBL/GenBank/DDBJ whole genome shotgun (WGS) entry which is preliminary data.</text>
</comment>
<organism evidence="2 3">
    <name type="scientific">Linum tenue</name>
    <dbReference type="NCBI Taxonomy" id="586396"/>
    <lineage>
        <taxon>Eukaryota</taxon>
        <taxon>Viridiplantae</taxon>
        <taxon>Streptophyta</taxon>
        <taxon>Embryophyta</taxon>
        <taxon>Tracheophyta</taxon>
        <taxon>Spermatophyta</taxon>
        <taxon>Magnoliopsida</taxon>
        <taxon>eudicotyledons</taxon>
        <taxon>Gunneridae</taxon>
        <taxon>Pentapetalae</taxon>
        <taxon>rosids</taxon>
        <taxon>fabids</taxon>
        <taxon>Malpighiales</taxon>
        <taxon>Linaceae</taxon>
        <taxon>Linum</taxon>
    </lineage>
</organism>
<protein>
    <submittedName>
        <fullName evidence="2">Uncharacterized protein</fullName>
    </submittedName>
</protein>
<dbReference type="EMBL" id="CAMGYJ010000005">
    <property type="protein sequence ID" value="CAI0425121.1"/>
    <property type="molecule type" value="Genomic_DNA"/>
</dbReference>
<evidence type="ECO:0000256" key="1">
    <source>
        <dbReference type="SAM" id="MobiDB-lite"/>
    </source>
</evidence>
<dbReference type="AlphaFoldDB" id="A0AAV0KSR9"/>
<accession>A0AAV0KSR9</accession>
<dbReference type="Proteomes" id="UP001154282">
    <property type="component" value="Unassembled WGS sequence"/>
</dbReference>
<keyword evidence="3" id="KW-1185">Reference proteome</keyword>
<name>A0AAV0KSR9_9ROSI</name>
<evidence type="ECO:0000313" key="2">
    <source>
        <dbReference type="EMBL" id="CAI0425121.1"/>
    </source>
</evidence>
<sequence>MWKRASKERRRLARRIRPAGSAWRRGTRWRS</sequence>
<gene>
    <name evidence="2" type="ORF">LITE_LOCUS20235</name>
</gene>
<feature type="compositionally biased region" description="Basic residues" evidence="1">
    <location>
        <begin position="1"/>
        <end position="17"/>
    </location>
</feature>
<proteinExistence type="predicted"/>